<proteinExistence type="inferred from homology"/>
<keyword evidence="3 5" id="KW-0238">DNA-binding</keyword>
<evidence type="ECO:0000256" key="4">
    <source>
        <dbReference type="ARBA" id="ARBA00023172"/>
    </source>
</evidence>
<dbReference type="Proteomes" id="UP000324065">
    <property type="component" value="Unassembled WGS sequence"/>
</dbReference>
<comment type="caution">
    <text evidence="9">The sequence shown here is derived from an EMBL/GenBank/DDBJ whole genome shotgun (WGS) entry which is preliminary data.</text>
</comment>
<evidence type="ECO:0000313" key="10">
    <source>
        <dbReference type="Proteomes" id="UP000324065"/>
    </source>
</evidence>
<dbReference type="SUPFAM" id="SSF56349">
    <property type="entry name" value="DNA breaking-rejoining enzymes"/>
    <property type="match status" value="1"/>
</dbReference>
<feature type="region of interest" description="Disordered" evidence="6">
    <location>
        <begin position="358"/>
        <end position="379"/>
    </location>
</feature>
<sequence>MVKVNHKGVNTIRKRRPDGSVRVYYYHRATGLRLPDDPASPEFAQALRDLAPAPETGKPAPGSFAALVEAYLSSPEFRALALKTQRDYRRYLDVIRESWGRNPVRKLTREHVLTLRDHYGDRPRTANYVVSVLRVLLSYAVDRSSIYGLTANPAARPKRLKTNGGHRPWEESEISAFRAQWPLGSLERTAFELALNTGQRGGDIAAMARSDVKGGRIQVAQEKTGARVSVRISQALADALGAWDVAQAERIAALETAARPVPLDMGRRILTTTERGKALTVDYWRHLMIDAMQAVPGLAQGLEAGGVTTHGLRYTAATRLRELGLGWEDIGAITGHETAAMARKYSERRRRADRAITKLDQVREWGPSGAGTGDDENEP</sequence>
<protein>
    <submittedName>
        <fullName evidence="9">Tyrosine-type recombinase/integrase</fullName>
    </submittedName>
</protein>
<dbReference type="GO" id="GO:0015074">
    <property type="term" value="P:DNA integration"/>
    <property type="evidence" value="ECO:0007669"/>
    <property type="project" value="UniProtKB-KW"/>
</dbReference>
<dbReference type="Gene3D" id="1.10.443.10">
    <property type="entry name" value="Intergrase catalytic core"/>
    <property type="match status" value="1"/>
</dbReference>
<dbReference type="InterPro" id="IPR013762">
    <property type="entry name" value="Integrase-like_cat_sf"/>
</dbReference>
<dbReference type="RefSeq" id="WP_150064123.1">
    <property type="nucleotide sequence ID" value="NZ_JACHII010000032.1"/>
</dbReference>
<dbReference type="GO" id="GO:0006310">
    <property type="term" value="P:DNA recombination"/>
    <property type="evidence" value="ECO:0007669"/>
    <property type="project" value="UniProtKB-KW"/>
</dbReference>
<keyword evidence="10" id="KW-1185">Reference proteome</keyword>
<gene>
    <name evidence="9" type="ORF">F1188_19485</name>
</gene>
<dbReference type="InterPro" id="IPR011010">
    <property type="entry name" value="DNA_brk_join_enz"/>
</dbReference>
<evidence type="ECO:0000259" key="7">
    <source>
        <dbReference type="PROSITE" id="PS51898"/>
    </source>
</evidence>
<dbReference type="Gene3D" id="1.10.150.130">
    <property type="match status" value="1"/>
</dbReference>
<dbReference type="OrthoDB" id="7873969at2"/>
<evidence type="ECO:0000259" key="8">
    <source>
        <dbReference type="PROSITE" id="PS51900"/>
    </source>
</evidence>
<evidence type="ECO:0000256" key="6">
    <source>
        <dbReference type="SAM" id="MobiDB-lite"/>
    </source>
</evidence>
<organism evidence="9 10">
    <name type="scientific">Roseospira marina</name>
    <dbReference type="NCBI Taxonomy" id="140057"/>
    <lineage>
        <taxon>Bacteria</taxon>
        <taxon>Pseudomonadati</taxon>
        <taxon>Pseudomonadota</taxon>
        <taxon>Alphaproteobacteria</taxon>
        <taxon>Rhodospirillales</taxon>
        <taxon>Rhodospirillaceae</taxon>
        <taxon>Roseospira</taxon>
    </lineage>
</organism>
<evidence type="ECO:0000256" key="2">
    <source>
        <dbReference type="ARBA" id="ARBA00022908"/>
    </source>
</evidence>
<evidence type="ECO:0000256" key="3">
    <source>
        <dbReference type="ARBA" id="ARBA00023125"/>
    </source>
</evidence>
<dbReference type="InterPro" id="IPR050090">
    <property type="entry name" value="Tyrosine_recombinase_XerCD"/>
</dbReference>
<dbReference type="EMBL" id="VWPJ01000033">
    <property type="protein sequence ID" value="KAA5603724.1"/>
    <property type="molecule type" value="Genomic_DNA"/>
</dbReference>
<feature type="domain" description="Core-binding (CB)" evidence="8">
    <location>
        <begin position="62"/>
        <end position="141"/>
    </location>
</feature>
<dbReference type="Pfam" id="PF00589">
    <property type="entry name" value="Phage_integrase"/>
    <property type="match status" value="1"/>
</dbReference>
<dbReference type="PANTHER" id="PTHR30349">
    <property type="entry name" value="PHAGE INTEGRASE-RELATED"/>
    <property type="match status" value="1"/>
</dbReference>
<dbReference type="InterPro" id="IPR044068">
    <property type="entry name" value="CB"/>
</dbReference>
<reference evidence="9 10" key="1">
    <citation type="submission" date="2019-09" db="EMBL/GenBank/DDBJ databases">
        <title>Genome sequence of Roseospira marina, one of the more divergent members of the non-sulfur purple photosynthetic bacterial family, the Rhodospirillaceae.</title>
        <authorList>
            <person name="Meyer T."/>
            <person name="Kyndt J."/>
        </authorList>
    </citation>
    <scope>NUCLEOTIDE SEQUENCE [LARGE SCALE GENOMIC DNA]</scope>
    <source>
        <strain evidence="9 10">DSM 15113</strain>
    </source>
</reference>
<accession>A0A5M6I677</accession>
<dbReference type="InterPro" id="IPR002104">
    <property type="entry name" value="Integrase_catalytic"/>
</dbReference>
<dbReference type="InterPro" id="IPR010998">
    <property type="entry name" value="Integrase_recombinase_N"/>
</dbReference>
<dbReference type="AlphaFoldDB" id="A0A5M6I677"/>
<dbReference type="PROSITE" id="PS51898">
    <property type="entry name" value="TYR_RECOMBINASE"/>
    <property type="match status" value="1"/>
</dbReference>
<evidence type="ECO:0000256" key="1">
    <source>
        <dbReference type="ARBA" id="ARBA00008857"/>
    </source>
</evidence>
<keyword evidence="2" id="KW-0229">DNA integration</keyword>
<evidence type="ECO:0000256" key="5">
    <source>
        <dbReference type="PROSITE-ProRule" id="PRU01248"/>
    </source>
</evidence>
<evidence type="ECO:0000313" key="9">
    <source>
        <dbReference type="EMBL" id="KAA5603724.1"/>
    </source>
</evidence>
<comment type="similarity">
    <text evidence="1">Belongs to the 'phage' integrase family.</text>
</comment>
<dbReference type="PROSITE" id="PS51900">
    <property type="entry name" value="CB"/>
    <property type="match status" value="1"/>
</dbReference>
<feature type="domain" description="Tyr recombinase" evidence="7">
    <location>
        <begin position="155"/>
        <end position="358"/>
    </location>
</feature>
<dbReference type="PANTHER" id="PTHR30349:SF64">
    <property type="entry name" value="PROPHAGE INTEGRASE INTD-RELATED"/>
    <property type="match status" value="1"/>
</dbReference>
<keyword evidence="4" id="KW-0233">DNA recombination</keyword>
<name>A0A5M6I677_9PROT</name>
<dbReference type="GO" id="GO:0003677">
    <property type="term" value="F:DNA binding"/>
    <property type="evidence" value="ECO:0007669"/>
    <property type="project" value="UniProtKB-UniRule"/>
</dbReference>